<organism evidence="2 3">
    <name type="scientific">Xenorhabdus littoralis</name>
    <dbReference type="NCBI Taxonomy" id="2582835"/>
    <lineage>
        <taxon>Bacteria</taxon>
        <taxon>Pseudomonadati</taxon>
        <taxon>Pseudomonadota</taxon>
        <taxon>Gammaproteobacteria</taxon>
        <taxon>Enterobacterales</taxon>
        <taxon>Morganellaceae</taxon>
        <taxon>Xenorhabdus</taxon>
    </lineage>
</organism>
<keyword evidence="1" id="KW-1133">Transmembrane helix</keyword>
<accession>A0ABU4SJ71</accession>
<feature type="transmembrane region" description="Helical" evidence="1">
    <location>
        <begin position="126"/>
        <end position="146"/>
    </location>
</feature>
<feature type="transmembrane region" description="Helical" evidence="1">
    <location>
        <begin position="269"/>
        <end position="291"/>
    </location>
</feature>
<name>A0ABU4SJ71_9GAMM</name>
<evidence type="ECO:0000313" key="3">
    <source>
        <dbReference type="Proteomes" id="UP001271640"/>
    </source>
</evidence>
<dbReference type="Proteomes" id="UP001271640">
    <property type="component" value="Unassembled WGS sequence"/>
</dbReference>
<feature type="transmembrane region" description="Helical" evidence="1">
    <location>
        <begin position="359"/>
        <end position="378"/>
    </location>
</feature>
<proteinExistence type="predicted"/>
<keyword evidence="1" id="KW-0812">Transmembrane</keyword>
<comment type="caution">
    <text evidence="2">The sequence shown here is derived from an EMBL/GenBank/DDBJ whole genome shotgun (WGS) entry which is preliminary data.</text>
</comment>
<gene>
    <name evidence="2" type="ORF">FE394_05700</name>
</gene>
<feature type="transmembrane region" description="Helical" evidence="1">
    <location>
        <begin position="152"/>
        <end position="169"/>
    </location>
</feature>
<evidence type="ECO:0000256" key="1">
    <source>
        <dbReference type="SAM" id="Phobius"/>
    </source>
</evidence>
<dbReference type="RefSeq" id="WP_319925434.1">
    <property type="nucleotide sequence ID" value="NZ_VCDP01000017.1"/>
</dbReference>
<feature type="transmembrane region" description="Helical" evidence="1">
    <location>
        <begin position="93"/>
        <end position="114"/>
    </location>
</feature>
<sequence length="405" mass="47388">MSEKNKMDINEILTNKKLRNFFDLYENIEKRIKSDDSSLTQTDDFIRLKDKITINRSSEESILLALFPILIFVSYIILVIVFYGFYFSTDVAGFIRSANMFIISVVSLLALYAYRGNISALKTLNALNTLSIIFALSILLLDYFVYYMHHEWYLLIIVFFNFFTNRVIINSTSFSQAMTEILWFRTTNQLLRKQIDNESDQCDEHTASQKKNIFTMLWQYCVLNTNLRNTLKASYDLNLRVKRNDATLLTEKRINKYQHLLEFGMSRKALLMTTLATVLLMKAYVIGTFMLLSNFDNKNDLPILFFVVAVALVFSSLPILLTHRGITLGFRMLSLARYLFMIIFALLVGLKFVAGILKYSNISLAMITLEFLLVFFMLNTEYYCRHLRELHCFLAWHKIIRNNNQ</sequence>
<feature type="transmembrane region" description="Helical" evidence="1">
    <location>
        <begin position="62"/>
        <end position="87"/>
    </location>
</feature>
<reference evidence="3" key="1">
    <citation type="journal article" date="2024" name="Toxins">
        <title>Genome Sequence Analysis of Native Xenorhabdus Strains Isolated from Entomopathogenic Nematodes in Argentina.</title>
        <authorList>
            <person name="Palma L."/>
            <person name="Frizzo L."/>
            <person name="Kaiser S."/>
            <person name="Berry C."/>
            <person name="Caballero P."/>
            <person name="Bode H.B."/>
            <person name="Del Valle E.E."/>
        </authorList>
    </citation>
    <scope>NUCLEOTIDE SEQUENCE [LARGE SCALE GENOMIC DNA]</scope>
    <source>
        <strain evidence="3">Reich</strain>
    </source>
</reference>
<feature type="transmembrane region" description="Helical" evidence="1">
    <location>
        <begin position="335"/>
        <end position="353"/>
    </location>
</feature>
<keyword evidence="3" id="KW-1185">Reference proteome</keyword>
<evidence type="ECO:0000313" key="2">
    <source>
        <dbReference type="EMBL" id="MDX7998697.1"/>
    </source>
</evidence>
<protein>
    <submittedName>
        <fullName evidence="2">Uncharacterized protein</fullName>
    </submittedName>
</protein>
<keyword evidence="1" id="KW-0472">Membrane</keyword>
<feature type="transmembrane region" description="Helical" evidence="1">
    <location>
        <begin position="303"/>
        <end position="323"/>
    </location>
</feature>
<dbReference type="EMBL" id="VCDP01000017">
    <property type="protein sequence ID" value="MDX7998697.1"/>
    <property type="molecule type" value="Genomic_DNA"/>
</dbReference>